<dbReference type="PRINTS" id="PR00335">
    <property type="entry name" value="KUPTAKETRKA"/>
</dbReference>
<evidence type="ECO:0000256" key="4">
    <source>
        <dbReference type="ARBA" id="ARBA00023065"/>
    </source>
</evidence>
<dbReference type="PANTHER" id="PTHR43833:SF5">
    <property type="entry name" value="TRK SYSTEM POTASSIUM UPTAKE PROTEIN TRKA"/>
    <property type="match status" value="1"/>
</dbReference>
<name>A0A8J7VYD7_9FIRM</name>
<dbReference type="Gene3D" id="3.40.50.720">
    <property type="entry name" value="NAD(P)-binding Rossmann-like Domain"/>
    <property type="match status" value="1"/>
</dbReference>
<evidence type="ECO:0000313" key="6">
    <source>
        <dbReference type="EMBL" id="MBR0597019.1"/>
    </source>
</evidence>
<dbReference type="GO" id="GO:0015079">
    <property type="term" value="F:potassium ion transmembrane transporter activity"/>
    <property type="evidence" value="ECO:0007669"/>
    <property type="project" value="InterPro"/>
</dbReference>
<evidence type="ECO:0000256" key="1">
    <source>
        <dbReference type="ARBA" id="ARBA00022448"/>
    </source>
</evidence>
<accession>A0A8J7VYD7</accession>
<keyword evidence="3" id="KW-0630">Potassium</keyword>
<evidence type="ECO:0000259" key="5">
    <source>
        <dbReference type="PROSITE" id="PS51201"/>
    </source>
</evidence>
<keyword evidence="2" id="KW-0633">Potassium transport</keyword>
<dbReference type="InterPro" id="IPR036291">
    <property type="entry name" value="NAD(P)-bd_dom_sf"/>
</dbReference>
<dbReference type="RefSeq" id="WP_227017151.1">
    <property type="nucleotide sequence ID" value="NZ_JAGSND010000002.1"/>
</dbReference>
<dbReference type="PROSITE" id="PS51201">
    <property type="entry name" value="RCK_N"/>
    <property type="match status" value="1"/>
</dbReference>
<dbReference type="InterPro" id="IPR003148">
    <property type="entry name" value="RCK_N"/>
</dbReference>
<dbReference type="SUPFAM" id="SSF51735">
    <property type="entry name" value="NAD(P)-binding Rossmann-fold domains"/>
    <property type="match status" value="1"/>
</dbReference>
<proteinExistence type="predicted"/>
<keyword evidence="1" id="KW-0813">Transport</keyword>
<dbReference type="EMBL" id="JAGSND010000002">
    <property type="protein sequence ID" value="MBR0597019.1"/>
    <property type="molecule type" value="Genomic_DNA"/>
</dbReference>
<dbReference type="Proteomes" id="UP000675664">
    <property type="component" value="Unassembled WGS sequence"/>
</dbReference>
<protein>
    <submittedName>
        <fullName evidence="6">TrkA family potassium uptake protein</fullName>
    </submittedName>
</protein>
<dbReference type="InterPro" id="IPR050721">
    <property type="entry name" value="Trk_Ktr_HKT_K-transport"/>
</dbReference>
<dbReference type="GO" id="GO:0005886">
    <property type="term" value="C:plasma membrane"/>
    <property type="evidence" value="ECO:0007669"/>
    <property type="project" value="InterPro"/>
</dbReference>
<keyword evidence="7" id="KW-1185">Reference proteome</keyword>
<evidence type="ECO:0000256" key="3">
    <source>
        <dbReference type="ARBA" id="ARBA00022958"/>
    </source>
</evidence>
<reference evidence="6" key="2">
    <citation type="submission" date="2021-04" db="EMBL/GenBank/DDBJ databases">
        <authorList>
            <person name="Liu J."/>
        </authorList>
    </citation>
    <scope>NUCLEOTIDE SEQUENCE</scope>
    <source>
        <strain evidence="6">BAD-6</strain>
    </source>
</reference>
<reference evidence="6" key="1">
    <citation type="submission" date="2021-04" db="EMBL/GenBank/DDBJ databases">
        <title>Sinoanaerobacter chloroacetimidivorans sp. nov., an obligate anaerobic bacterium isolated from anaerobic sludge.</title>
        <authorList>
            <person name="Bao Y."/>
        </authorList>
    </citation>
    <scope>NUCLEOTIDE SEQUENCE</scope>
    <source>
        <strain evidence="6">BAD-6</strain>
    </source>
</reference>
<gene>
    <name evidence="6" type="ORF">KCX82_03960</name>
</gene>
<organism evidence="6 7">
    <name type="scientific">Sinanaerobacter chloroacetimidivorans</name>
    <dbReference type="NCBI Taxonomy" id="2818044"/>
    <lineage>
        <taxon>Bacteria</taxon>
        <taxon>Bacillati</taxon>
        <taxon>Bacillota</taxon>
        <taxon>Clostridia</taxon>
        <taxon>Peptostreptococcales</taxon>
        <taxon>Anaerovoracaceae</taxon>
        <taxon>Sinanaerobacter</taxon>
    </lineage>
</organism>
<feature type="domain" description="RCK N-terminal" evidence="5">
    <location>
        <begin position="1"/>
        <end position="123"/>
    </location>
</feature>
<dbReference type="Pfam" id="PF02254">
    <property type="entry name" value="TrkA_N"/>
    <property type="match status" value="1"/>
</dbReference>
<evidence type="ECO:0000256" key="2">
    <source>
        <dbReference type="ARBA" id="ARBA00022538"/>
    </source>
</evidence>
<sequence length="203" mass="22696">MQIIVVGCGKVGSRFAQMMSEEGHDIVVVDNNNENFKLLDQNFRGLKVLGVPIDEDVLKQAGIESADGLAALTPDDNINMMACQIAKEIFKVPRIFARIQDPIREQVFYQFGVHTVCPTNMAVQEFRALMMGECSTTACYIDNNIIDFEYQRVRESDIGKKLSDLSVPKDSMILGLIKDGELHFNQPSLKLGIDDEIVIVNKL</sequence>
<dbReference type="AlphaFoldDB" id="A0A8J7VYD7"/>
<keyword evidence="4" id="KW-0406">Ion transport</keyword>
<comment type="caution">
    <text evidence="6">The sequence shown here is derived from an EMBL/GenBank/DDBJ whole genome shotgun (WGS) entry which is preliminary data.</text>
</comment>
<evidence type="ECO:0000313" key="7">
    <source>
        <dbReference type="Proteomes" id="UP000675664"/>
    </source>
</evidence>
<dbReference type="InterPro" id="IPR006036">
    <property type="entry name" value="K_uptake_TrkA"/>
</dbReference>
<dbReference type="PANTHER" id="PTHR43833">
    <property type="entry name" value="POTASSIUM CHANNEL PROTEIN 2-RELATED-RELATED"/>
    <property type="match status" value="1"/>
</dbReference>